<reference evidence="1 2" key="1">
    <citation type="submission" date="2017-01" db="EMBL/GenBank/DDBJ databases">
        <authorList>
            <person name="Mah S.A."/>
            <person name="Swanson W.J."/>
            <person name="Moy G.W."/>
            <person name="Vacquier V.D."/>
        </authorList>
    </citation>
    <scope>NUCLEOTIDE SEQUENCE [LARGE SCALE GENOMIC DNA]</scope>
    <source>
        <strain evidence="1 2">GSMNP</strain>
    </source>
</reference>
<accession>A0A1R1YG69</accession>
<evidence type="ECO:0000313" key="2">
    <source>
        <dbReference type="Proteomes" id="UP000187283"/>
    </source>
</evidence>
<organism evidence="1 2">
    <name type="scientific">Smittium culicis</name>
    <dbReference type="NCBI Taxonomy" id="133412"/>
    <lineage>
        <taxon>Eukaryota</taxon>
        <taxon>Fungi</taxon>
        <taxon>Fungi incertae sedis</taxon>
        <taxon>Zoopagomycota</taxon>
        <taxon>Kickxellomycotina</taxon>
        <taxon>Harpellomycetes</taxon>
        <taxon>Harpellales</taxon>
        <taxon>Legeriomycetaceae</taxon>
        <taxon>Smittium</taxon>
    </lineage>
</organism>
<dbReference type="EMBL" id="LSSN01000092">
    <property type="protein sequence ID" value="OMJ25918.1"/>
    <property type="molecule type" value="Genomic_DNA"/>
</dbReference>
<proteinExistence type="predicted"/>
<comment type="caution">
    <text evidence="1">The sequence shown here is derived from an EMBL/GenBank/DDBJ whole genome shotgun (WGS) entry which is preliminary data.</text>
</comment>
<dbReference type="Proteomes" id="UP000187283">
    <property type="component" value="Unassembled WGS sequence"/>
</dbReference>
<feature type="non-terminal residue" evidence="1">
    <location>
        <position position="51"/>
    </location>
</feature>
<sequence>MYRNTMQLRAGNAYQIIELATAKFLDGIRATQLLMLESTSESPDPLNRFPV</sequence>
<name>A0A1R1YG69_9FUNG</name>
<protein>
    <submittedName>
        <fullName evidence="1">Uncharacterized protein</fullName>
    </submittedName>
</protein>
<gene>
    <name evidence="1" type="ORF">AYI70_g563</name>
</gene>
<dbReference type="AlphaFoldDB" id="A0A1R1YG69"/>
<evidence type="ECO:0000313" key="1">
    <source>
        <dbReference type="EMBL" id="OMJ25918.1"/>
    </source>
</evidence>
<keyword evidence="2" id="KW-1185">Reference proteome</keyword>